<evidence type="ECO:0000313" key="2">
    <source>
        <dbReference type="EMBL" id="MPN40049.1"/>
    </source>
</evidence>
<name>A0A645HP85_9ZZZZ</name>
<proteinExistence type="predicted"/>
<organism evidence="2">
    <name type="scientific">bioreactor metagenome</name>
    <dbReference type="NCBI Taxonomy" id="1076179"/>
    <lineage>
        <taxon>unclassified sequences</taxon>
        <taxon>metagenomes</taxon>
        <taxon>ecological metagenomes</taxon>
    </lineage>
</organism>
<sequence>MIFSLAVGASTVAFIYSWPWEKANPEWKPNFRLVALCGEKKEACGISYGELAAAKAKGEISGLEPTDAAGEFEEPQNWLKWSRNDGVYEVKASSWHFQTSIRYKIEQDAPVLVAVQDVDVAKAFIYGMGAAMFLVIGLNLRRLRH</sequence>
<accession>A0A645HP85</accession>
<feature type="transmembrane region" description="Helical" evidence="1">
    <location>
        <begin position="123"/>
        <end position="140"/>
    </location>
</feature>
<gene>
    <name evidence="2" type="ORF">SDC9_187584</name>
</gene>
<dbReference type="AlphaFoldDB" id="A0A645HP85"/>
<keyword evidence="1" id="KW-0472">Membrane</keyword>
<protein>
    <submittedName>
        <fullName evidence="2">Uncharacterized protein</fullName>
    </submittedName>
</protein>
<keyword evidence="1" id="KW-0812">Transmembrane</keyword>
<comment type="caution">
    <text evidence="2">The sequence shown here is derived from an EMBL/GenBank/DDBJ whole genome shotgun (WGS) entry which is preliminary data.</text>
</comment>
<keyword evidence="1" id="KW-1133">Transmembrane helix</keyword>
<evidence type="ECO:0000256" key="1">
    <source>
        <dbReference type="SAM" id="Phobius"/>
    </source>
</evidence>
<reference evidence="2" key="1">
    <citation type="submission" date="2019-08" db="EMBL/GenBank/DDBJ databases">
        <authorList>
            <person name="Kucharzyk K."/>
            <person name="Murdoch R.W."/>
            <person name="Higgins S."/>
            <person name="Loffler F."/>
        </authorList>
    </citation>
    <scope>NUCLEOTIDE SEQUENCE</scope>
</reference>
<dbReference type="EMBL" id="VSSQ01096222">
    <property type="protein sequence ID" value="MPN40049.1"/>
    <property type="molecule type" value="Genomic_DNA"/>
</dbReference>